<evidence type="ECO:0000313" key="5">
    <source>
        <dbReference type="EMBL" id="EDV20770.1"/>
    </source>
</evidence>
<dbReference type="EMBL" id="DS985257">
    <property type="protein sequence ID" value="EDV20770.1"/>
    <property type="molecule type" value="Genomic_DNA"/>
</dbReference>
<dbReference type="OMA" id="NSEAMEY"/>
<gene>
    <name evidence="5" type="ORF">TRIADDRAFT_31282</name>
</gene>
<dbReference type="STRING" id="10228.B3S8V9"/>
<dbReference type="SUPFAM" id="SSF56219">
    <property type="entry name" value="DNase I-like"/>
    <property type="match status" value="1"/>
</dbReference>
<dbReference type="InterPro" id="IPR000300">
    <property type="entry name" value="IPPc"/>
</dbReference>
<dbReference type="Proteomes" id="UP000009022">
    <property type="component" value="Unassembled WGS sequence"/>
</dbReference>
<dbReference type="InParanoid" id="B3S8V9"/>
<evidence type="ECO:0000313" key="6">
    <source>
        <dbReference type="Proteomes" id="UP000009022"/>
    </source>
</evidence>
<dbReference type="PANTHER" id="PTHR12997">
    <property type="entry name" value="TYPE I INOSITOL-1,4,5-TRISPHOSPHATE 5-PHOSPHATASE"/>
    <property type="match status" value="1"/>
</dbReference>
<dbReference type="AlphaFoldDB" id="B3S8V9"/>
<accession>B3S8V9</accession>
<feature type="non-terminal residue" evidence="5">
    <location>
        <position position="1"/>
    </location>
</feature>
<feature type="domain" description="Inositol polyphosphate-related phosphatase" evidence="4">
    <location>
        <begin position="1"/>
        <end position="298"/>
    </location>
</feature>
<dbReference type="CTD" id="6757993"/>
<evidence type="ECO:0000256" key="2">
    <source>
        <dbReference type="ARBA" id="ARBA00022801"/>
    </source>
</evidence>
<dbReference type="RefSeq" id="XP_002116711.1">
    <property type="nucleotide sequence ID" value="XM_002116675.1"/>
</dbReference>
<keyword evidence="2" id="KW-0378">Hydrolase</keyword>
<dbReference type="Pfam" id="PF22669">
    <property type="entry name" value="Exo_endo_phos2"/>
    <property type="match status" value="1"/>
</dbReference>
<dbReference type="EC" id="3.1.3.56" evidence="1"/>
<dbReference type="GO" id="GO:0046856">
    <property type="term" value="P:phosphatidylinositol dephosphorylation"/>
    <property type="evidence" value="ECO:0007669"/>
    <property type="project" value="InterPro"/>
</dbReference>
<reference evidence="5 6" key="1">
    <citation type="journal article" date="2008" name="Nature">
        <title>The Trichoplax genome and the nature of placozoans.</title>
        <authorList>
            <person name="Srivastava M."/>
            <person name="Begovic E."/>
            <person name="Chapman J."/>
            <person name="Putnam N.H."/>
            <person name="Hellsten U."/>
            <person name="Kawashima T."/>
            <person name="Kuo A."/>
            <person name="Mitros T."/>
            <person name="Salamov A."/>
            <person name="Carpenter M.L."/>
            <person name="Signorovitch A.Y."/>
            <person name="Moreno M.A."/>
            <person name="Kamm K."/>
            <person name="Grimwood J."/>
            <person name="Schmutz J."/>
            <person name="Shapiro H."/>
            <person name="Grigoriev I.V."/>
            <person name="Buss L.W."/>
            <person name="Schierwater B."/>
            <person name="Dellaporta S.L."/>
            <person name="Rokhsar D.S."/>
        </authorList>
    </citation>
    <scope>NUCLEOTIDE SEQUENCE [LARGE SCALE GENOMIC DNA]</scope>
    <source>
        <strain evidence="5 6">Grell-BS-1999</strain>
    </source>
</reference>
<keyword evidence="6" id="KW-1185">Reference proteome</keyword>
<dbReference type="FunCoup" id="B3S8V9">
    <property type="interactions" value="508"/>
</dbReference>
<sequence>KPLFVAIHCQEVGGKVYEKSMQHVDQFVEQLGRSERIKDYDRSLFVLDENFEDLTKFTALGNIYLLHESLTDAEVWNFKSEQFKKIEGLNVHTKNLQDVQIIQKVRFPDEYYKQTTWTRKGYMRLRWKIGNLNIDFVNVHLFHDASNLTAYEESPSTFSYSRRRALEQILNGFESDNLPDAPLFIFGDFNFRLDLRSVVDMRECDREADYFKDRLSECPRNFPPSYPYCEDVAAGTTYMKTRCPAWCDRILLNNAAVPLVKHNSKSTYTYDVIGKDVCMGDHKVIYLILFILNLVLLQFR</sequence>
<evidence type="ECO:0000256" key="1">
    <source>
        <dbReference type="ARBA" id="ARBA00012997"/>
    </source>
</evidence>
<dbReference type="InterPro" id="IPR039737">
    <property type="entry name" value="INPP5A"/>
</dbReference>
<dbReference type="GO" id="GO:0004445">
    <property type="term" value="F:inositol-polyphosphate 5-phosphatase activity"/>
    <property type="evidence" value="ECO:0000318"/>
    <property type="project" value="GO_Central"/>
</dbReference>
<dbReference type="PANTHER" id="PTHR12997:SF2">
    <property type="entry name" value="INOSITOL POLYPHOSPHATE-5-PHOSPHATASE A"/>
    <property type="match status" value="1"/>
</dbReference>
<dbReference type="GeneID" id="6757993"/>
<dbReference type="OrthoDB" id="5780965at2759"/>
<protein>
    <recommendedName>
        <fullName evidence="1">inositol-polyphosphate 5-phosphatase</fullName>
        <ecNumber evidence="1">3.1.3.56</ecNumber>
    </recommendedName>
</protein>
<dbReference type="eggNOG" id="KOG1976">
    <property type="taxonomic scope" value="Eukaryota"/>
</dbReference>
<evidence type="ECO:0000256" key="3">
    <source>
        <dbReference type="ARBA" id="ARBA00023599"/>
    </source>
</evidence>
<dbReference type="HOGENOM" id="CLU_057709_1_0_1"/>
<dbReference type="Gene3D" id="3.60.10.10">
    <property type="entry name" value="Endonuclease/exonuclease/phosphatase"/>
    <property type="match status" value="1"/>
</dbReference>
<evidence type="ECO:0000259" key="4">
    <source>
        <dbReference type="SMART" id="SM00128"/>
    </source>
</evidence>
<dbReference type="KEGG" id="tad:TRIADDRAFT_31282"/>
<dbReference type="SMART" id="SM00128">
    <property type="entry name" value="IPPc"/>
    <property type="match status" value="1"/>
</dbReference>
<proteinExistence type="inferred from homology"/>
<dbReference type="PhylomeDB" id="B3S8V9"/>
<comment type="similarity">
    <text evidence="3">Belongs to the inositol 1,4,5-trisphosphate 5-phosphatase type I family.</text>
</comment>
<name>B3S8V9_TRIAD</name>
<dbReference type="InterPro" id="IPR036691">
    <property type="entry name" value="Endo/exonu/phosph_ase_sf"/>
</dbReference>
<organism evidence="5 6">
    <name type="scientific">Trichoplax adhaerens</name>
    <name type="common">Trichoplax reptans</name>
    <dbReference type="NCBI Taxonomy" id="10228"/>
    <lineage>
        <taxon>Eukaryota</taxon>
        <taxon>Metazoa</taxon>
        <taxon>Placozoa</taxon>
        <taxon>Uniplacotomia</taxon>
        <taxon>Trichoplacea</taxon>
        <taxon>Trichoplacidae</taxon>
        <taxon>Trichoplax</taxon>
    </lineage>
</organism>